<feature type="chain" id="PRO_5035762353" description="Trehalase" evidence="10">
    <location>
        <begin position="21"/>
        <end position="611"/>
    </location>
</feature>
<dbReference type="InterPro" id="IPR001661">
    <property type="entry name" value="Glyco_hydro_37"/>
</dbReference>
<feature type="signal peptide" evidence="10">
    <location>
        <begin position="1"/>
        <end position="20"/>
    </location>
</feature>
<evidence type="ECO:0000256" key="4">
    <source>
        <dbReference type="ARBA" id="ARBA00019905"/>
    </source>
</evidence>
<dbReference type="AlphaFoldDB" id="A0A8R1HK60"/>
<evidence type="ECO:0000256" key="1">
    <source>
        <dbReference type="ARBA" id="ARBA00001576"/>
    </source>
</evidence>
<evidence type="ECO:0000256" key="6">
    <source>
        <dbReference type="ARBA" id="ARBA00022801"/>
    </source>
</evidence>
<dbReference type="InterPro" id="IPR012341">
    <property type="entry name" value="6hp_glycosidase-like_sf"/>
</dbReference>
<organism evidence="11 12">
    <name type="scientific">Caenorhabditis japonica</name>
    <dbReference type="NCBI Taxonomy" id="281687"/>
    <lineage>
        <taxon>Eukaryota</taxon>
        <taxon>Metazoa</taxon>
        <taxon>Ecdysozoa</taxon>
        <taxon>Nematoda</taxon>
        <taxon>Chromadorea</taxon>
        <taxon>Rhabditida</taxon>
        <taxon>Rhabditina</taxon>
        <taxon>Rhabditomorpha</taxon>
        <taxon>Rhabditoidea</taxon>
        <taxon>Rhabditidae</taxon>
        <taxon>Peloderinae</taxon>
        <taxon>Caenorhabditis</taxon>
    </lineage>
</organism>
<proteinExistence type="inferred from homology"/>
<name>A0A8R1HK60_CAEJA</name>
<evidence type="ECO:0000256" key="2">
    <source>
        <dbReference type="ARBA" id="ARBA00005615"/>
    </source>
</evidence>
<dbReference type="GO" id="GO:0004555">
    <property type="term" value="F:alpha,alpha-trehalase activity"/>
    <property type="evidence" value="ECO:0007669"/>
    <property type="project" value="UniProtKB-EC"/>
</dbReference>
<dbReference type="FunFam" id="1.50.10.10:FF:000034">
    <property type="entry name" value="Trehalase"/>
    <property type="match status" value="1"/>
</dbReference>
<evidence type="ECO:0000256" key="3">
    <source>
        <dbReference type="ARBA" id="ARBA00012757"/>
    </source>
</evidence>
<dbReference type="EC" id="3.2.1.28" evidence="3 9"/>
<keyword evidence="12" id="KW-1185">Reference proteome</keyword>
<comment type="similarity">
    <text evidence="2 9">Belongs to the glycosyl hydrolase 37 family.</text>
</comment>
<evidence type="ECO:0000313" key="12">
    <source>
        <dbReference type="Proteomes" id="UP000005237"/>
    </source>
</evidence>
<dbReference type="GO" id="GO:0005993">
    <property type="term" value="P:trehalose catabolic process"/>
    <property type="evidence" value="ECO:0007669"/>
    <property type="project" value="TreeGrafter"/>
</dbReference>
<dbReference type="Proteomes" id="UP000005237">
    <property type="component" value="Unassembled WGS sequence"/>
</dbReference>
<dbReference type="PROSITE" id="PS00928">
    <property type="entry name" value="TREHALASE_2"/>
    <property type="match status" value="1"/>
</dbReference>
<evidence type="ECO:0000313" key="11">
    <source>
        <dbReference type="EnsemblMetazoa" id="CJA04007.1"/>
    </source>
</evidence>
<evidence type="ECO:0000256" key="5">
    <source>
        <dbReference type="ARBA" id="ARBA00022729"/>
    </source>
</evidence>
<evidence type="ECO:0000256" key="8">
    <source>
        <dbReference type="ARBA" id="ARBA00023295"/>
    </source>
</evidence>
<dbReference type="PROSITE" id="PS00927">
    <property type="entry name" value="TREHALASE_1"/>
    <property type="match status" value="1"/>
</dbReference>
<reference evidence="11" key="2">
    <citation type="submission" date="2022-06" db="UniProtKB">
        <authorList>
            <consortium name="EnsemblMetazoa"/>
        </authorList>
    </citation>
    <scope>IDENTIFICATION</scope>
    <source>
        <strain evidence="11">DF5081</strain>
    </source>
</reference>
<dbReference type="PANTHER" id="PTHR23403">
    <property type="entry name" value="TREHALASE"/>
    <property type="match status" value="1"/>
</dbReference>
<evidence type="ECO:0000256" key="7">
    <source>
        <dbReference type="ARBA" id="ARBA00023180"/>
    </source>
</evidence>
<evidence type="ECO:0000256" key="10">
    <source>
        <dbReference type="SAM" id="SignalP"/>
    </source>
</evidence>
<dbReference type="SUPFAM" id="SSF48208">
    <property type="entry name" value="Six-hairpin glycosidases"/>
    <property type="match status" value="1"/>
</dbReference>
<dbReference type="OMA" id="DAPFGWA"/>
<dbReference type="PRINTS" id="PR00744">
    <property type="entry name" value="GLHYDRLASE37"/>
</dbReference>
<keyword evidence="8 9" id="KW-0326">Glycosidase</keyword>
<evidence type="ECO:0000256" key="9">
    <source>
        <dbReference type="RuleBase" id="RU361180"/>
    </source>
</evidence>
<keyword evidence="7" id="KW-0325">Glycoprotein</keyword>
<dbReference type="EnsemblMetazoa" id="CJA04007.1">
    <property type="protein sequence ID" value="CJA04007.1"/>
    <property type="gene ID" value="WBGene00123211"/>
</dbReference>
<dbReference type="InterPro" id="IPR018232">
    <property type="entry name" value="Glyco_hydro_37_CS"/>
</dbReference>
<comment type="catalytic activity">
    <reaction evidence="1 9">
        <text>alpha,alpha-trehalose + H2O = alpha-D-glucose + beta-D-glucose</text>
        <dbReference type="Rhea" id="RHEA:32675"/>
        <dbReference type="ChEBI" id="CHEBI:15377"/>
        <dbReference type="ChEBI" id="CHEBI:15903"/>
        <dbReference type="ChEBI" id="CHEBI:16551"/>
        <dbReference type="ChEBI" id="CHEBI:17925"/>
        <dbReference type="EC" id="3.2.1.28"/>
    </reaction>
</comment>
<dbReference type="InterPro" id="IPR008928">
    <property type="entry name" value="6-hairpin_glycosidase_sf"/>
</dbReference>
<keyword evidence="6 9" id="KW-0378">Hydrolase</keyword>
<dbReference type="Gene3D" id="1.50.10.10">
    <property type="match status" value="1"/>
</dbReference>
<protein>
    <recommendedName>
        <fullName evidence="4 9">Trehalase</fullName>
        <ecNumber evidence="3 9">3.2.1.28</ecNumber>
    </recommendedName>
    <alternativeName>
        <fullName evidence="9">Alpha-trehalose glucohydrolase</fullName>
    </alternativeName>
</protein>
<sequence length="611" mass="70179">MLNFSFFSLALILILSSKESKQVEVHVCDTTNSNNSFIYCNGPILDAVNFHQLYNDSKEFVDMPLKQDPLDVYNAWIATFGNETAASLNKTDVQEFVDQYFSAAGTELIECTPDDWQEKPPKLATIADPQLREWAYKLNGIWKHLCRKIDPSIGQHTSRYSLLYVPHHFIVPGGRFREFYYWDAYWIIKGLIACDMYNTTRSMIRNLATMVEQHGFVPNGGRVYYLQRSQPPLLSAMVYELYEATNDKDFIAELLPTLLKELNFWNQNRMANVTMHGKDYQVYQYKTPSNVPRPESYRVDTQNSAEFANGADKQQFYQDLASAAESGWDFSTRWLSDYKSLTSIETTKVLPVDLNGLLCWNMDIMEYLYEQVGDTTNSQVFRNRRAVFRDTVQNVFYNRTDGTWYDYNLRTQSHNPRFYTSTAVPLFANCYNTLNTGKSQKVFDYMDKMGVFNYPGGIPSSMSQESSEQWDFPNGWSPNNHMIIEGLRKSANPEMQDKGFLIASKWVLGNFRVFYETGHMWEKYNVIGSYPQPGSGGEYDVQDGFGWTNGAILDLLLTYNDRLFVPEFFINTTAPSTAESNVETTTKSISFCSSSIVSVIVTCMCLIYSSS</sequence>
<dbReference type="PANTHER" id="PTHR23403:SF5">
    <property type="entry name" value="TREHALASE"/>
    <property type="match status" value="1"/>
</dbReference>
<keyword evidence="5 10" id="KW-0732">Signal</keyword>
<reference evidence="12" key="1">
    <citation type="submission" date="2010-08" db="EMBL/GenBank/DDBJ databases">
        <authorList>
            <consortium name="Caenorhabditis japonica Sequencing Consortium"/>
            <person name="Wilson R.K."/>
        </authorList>
    </citation>
    <scope>NUCLEOTIDE SEQUENCE [LARGE SCALE GENOMIC DNA]</scope>
    <source>
        <strain evidence="12">DF5081</strain>
    </source>
</reference>
<dbReference type="Pfam" id="PF01204">
    <property type="entry name" value="Trehalase"/>
    <property type="match status" value="1"/>
</dbReference>
<accession>A0A8R1HK60</accession>